<sequence>MADAEATAATVPAKAEKPESSEHNPSEGKPTRQKPANILDNPHDVGLKPSKLPLTAQYGCLGLFLLAIVVSGGFAVMEHWRRATFTLGAGLVWLSVVRLTCDSKVLSVLAVRSRKFDAIFTSVVGAFILFLSASVDSLGS</sequence>
<comment type="caution">
    <text evidence="3">The sequence shown here is derived from an EMBL/GenBank/DDBJ whole genome shotgun (WGS) entry which is preliminary data.</text>
</comment>
<feature type="compositionally biased region" description="Low complexity" evidence="1">
    <location>
        <begin position="1"/>
        <end position="13"/>
    </location>
</feature>
<feature type="transmembrane region" description="Helical" evidence="2">
    <location>
        <begin position="58"/>
        <end position="77"/>
    </location>
</feature>
<evidence type="ECO:0000313" key="3">
    <source>
        <dbReference type="EMBL" id="SPW23961.1"/>
    </source>
</evidence>
<keyword evidence="2" id="KW-0472">Membrane</keyword>
<accession>A0A448TGC3</accession>
<dbReference type="Proteomes" id="UP000249886">
    <property type="component" value="Unassembled WGS sequence"/>
</dbReference>
<feature type="transmembrane region" description="Helical" evidence="2">
    <location>
        <begin position="116"/>
        <end position="135"/>
    </location>
</feature>
<name>A0A448TGC3_9CORY</name>
<dbReference type="AlphaFoldDB" id="A0A448TGC3"/>
<dbReference type="InterPro" id="IPR021385">
    <property type="entry name" value="DUF3017"/>
</dbReference>
<organism evidence="3 4">
    <name type="scientific">Corynebacterium matruchotii</name>
    <dbReference type="NCBI Taxonomy" id="43768"/>
    <lineage>
        <taxon>Bacteria</taxon>
        <taxon>Bacillati</taxon>
        <taxon>Actinomycetota</taxon>
        <taxon>Actinomycetes</taxon>
        <taxon>Mycobacteriales</taxon>
        <taxon>Corynebacteriaceae</taxon>
        <taxon>Corynebacterium</taxon>
    </lineage>
</organism>
<evidence type="ECO:0000256" key="2">
    <source>
        <dbReference type="SAM" id="Phobius"/>
    </source>
</evidence>
<reference evidence="3 4" key="1">
    <citation type="submission" date="2018-06" db="EMBL/GenBank/DDBJ databases">
        <authorList>
            <consortium name="Pathogen Informatics"/>
            <person name="Doyle S."/>
        </authorList>
    </citation>
    <scope>NUCLEOTIDE SEQUENCE [LARGE SCALE GENOMIC DNA]</scope>
    <source>
        <strain evidence="3 4">NCTC10254</strain>
    </source>
</reference>
<evidence type="ECO:0000256" key="1">
    <source>
        <dbReference type="SAM" id="MobiDB-lite"/>
    </source>
</evidence>
<gene>
    <name evidence="3" type="ORF">NCTC10254_00325</name>
</gene>
<feature type="region of interest" description="Disordered" evidence="1">
    <location>
        <begin position="1"/>
        <end position="44"/>
    </location>
</feature>
<dbReference type="Pfam" id="PF11222">
    <property type="entry name" value="DUF3017"/>
    <property type="match status" value="1"/>
</dbReference>
<keyword evidence="2" id="KW-1133">Transmembrane helix</keyword>
<evidence type="ECO:0000313" key="4">
    <source>
        <dbReference type="Proteomes" id="UP000249886"/>
    </source>
</evidence>
<feature type="compositionally biased region" description="Basic and acidic residues" evidence="1">
    <location>
        <begin position="14"/>
        <end position="30"/>
    </location>
</feature>
<protein>
    <submittedName>
        <fullName evidence="3">Hypothetical membrane protein</fullName>
    </submittedName>
</protein>
<proteinExistence type="predicted"/>
<keyword evidence="2" id="KW-0812">Transmembrane</keyword>
<dbReference type="EMBL" id="UARK01000001">
    <property type="protein sequence ID" value="SPW23961.1"/>
    <property type="molecule type" value="Genomic_DNA"/>
</dbReference>